<feature type="transmembrane region" description="Helical" evidence="3">
    <location>
        <begin position="133"/>
        <end position="156"/>
    </location>
</feature>
<dbReference type="CDD" id="cd07385">
    <property type="entry name" value="MPP_YkuE_C"/>
    <property type="match status" value="1"/>
</dbReference>
<dbReference type="PANTHER" id="PTHR31302">
    <property type="entry name" value="TRANSMEMBRANE PROTEIN WITH METALLOPHOSPHOESTERASE DOMAIN-RELATED"/>
    <property type="match status" value="1"/>
</dbReference>
<evidence type="ECO:0000256" key="1">
    <source>
        <dbReference type="ARBA" id="ARBA00022723"/>
    </source>
</evidence>
<dbReference type="InterPro" id="IPR004843">
    <property type="entry name" value="Calcineurin-like_PHP"/>
</dbReference>
<proteinExistence type="predicted"/>
<evidence type="ECO:0000259" key="4">
    <source>
        <dbReference type="Pfam" id="PF00149"/>
    </source>
</evidence>
<feature type="domain" description="Calcineurin-like phosphoesterase" evidence="4">
    <location>
        <begin position="180"/>
        <end position="360"/>
    </location>
</feature>
<feature type="transmembrane region" description="Helical" evidence="3">
    <location>
        <begin position="53"/>
        <end position="71"/>
    </location>
</feature>
<dbReference type="GO" id="GO:0008758">
    <property type="term" value="F:UDP-2,3-diacylglucosamine hydrolase activity"/>
    <property type="evidence" value="ECO:0007669"/>
    <property type="project" value="TreeGrafter"/>
</dbReference>
<evidence type="ECO:0000313" key="6">
    <source>
        <dbReference type="Proteomes" id="UP000006276"/>
    </source>
</evidence>
<dbReference type="SUPFAM" id="SSF56300">
    <property type="entry name" value="Metallo-dependent phosphatases"/>
    <property type="match status" value="1"/>
</dbReference>
<keyword evidence="1" id="KW-0479">Metal-binding</keyword>
<dbReference type="EMBL" id="CP003787">
    <property type="protein sequence ID" value="AFR36659.1"/>
    <property type="molecule type" value="Genomic_DNA"/>
</dbReference>
<evidence type="ECO:0000256" key="3">
    <source>
        <dbReference type="SAM" id="Phobius"/>
    </source>
</evidence>
<protein>
    <recommendedName>
        <fullName evidence="4">Calcineurin-like phosphoesterase domain-containing protein</fullName>
    </recommendedName>
</protein>
<reference evidence="5 6" key="1">
    <citation type="submission" date="2012-09" db="EMBL/GenBank/DDBJ databases">
        <title>Riemerella anatipestifer vaccine strains.</title>
        <authorList>
            <person name="Chun C.A."/>
            <person name="Shu W.M."/>
            <person name="Kang Z.D."/>
            <person name="Jia W.X."/>
        </authorList>
    </citation>
    <scope>NUCLEOTIDE SEQUENCE [LARGE SCALE GENOMIC DNA]</scope>
    <source>
        <strain evidence="5 6">RA-CH-1</strain>
    </source>
</reference>
<dbReference type="AlphaFoldDB" id="J9R477"/>
<gene>
    <name evidence="5" type="ORF">B739_2077</name>
</gene>
<sequence length="420" mass="48572">MKALNISRVLFYFLIKTQYMLKNIIPFIVIFFLLEFYIYNAVRTLYSSPWFKITYWLITISLYGWLLFEILTFDASARNNKKMFIISSIFMVFMLPKLLLLAFILFDDIIRVLQFGTKRILSKSAFYPERRNFITLIGLGAAALFSASVIDGIIFGKYRHTLRQVRLKLKNLPKEFKGYKIIQISDVHSGSFSQPEKLRKAIELINSQTPDLVLFTGDMVNNYAEEFLPFVDLFSQIKAKDGKYSVLGNHDYGDYGQWNSKEEKAQNIPKLIELQNKAGFKMLRNEHRIINKNGASLYLIGVENWGELPFPQLGDLDLATKGIPEEATKILMSHDPTHFDHIVKHHPKDIQLTLSGHTHGMQFGIDLKNIKWSPVKYRYPKWADLYESNGKYLYVNRGFGVLGFSGRVGINPEITVFTLE</sequence>
<organism evidence="5 6">
    <name type="scientific">Riemerella anatipestifer RA-CH-1</name>
    <dbReference type="NCBI Taxonomy" id="1228997"/>
    <lineage>
        <taxon>Bacteria</taxon>
        <taxon>Pseudomonadati</taxon>
        <taxon>Bacteroidota</taxon>
        <taxon>Flavobacteriia</taxon>
        <taxon>Flavobacteriales</taxon>
        <taxon>Weeksellaceae</taxon>
        <taxon>Riemerella</taxon>
    </lineage>
</organism>
<dbReference type="GO" id="GO:0009245">
    <property type="term" value="P:lipid A biosynthetic process"/>
    <property type="evidence" value="ECO:0007669"/>
    <property type="project" value="TreeGrafter"/>
</dbReference>
<accession>J9R477</accession>
<keyword evidence="3" id="KW-0472">Membrane</keyword>
<dbReference type="STRING" id="34085.AB406_2210"/>
<dbReference type="Proteomes" id="UP000006276">
    <property type="component" value="Chromosome"/>
</dbReference>
<evidence type="ECO:0000256" key="2">
    <source>
        <dbReference type="ARBA" id="ARBA00022801"/>
    </source>
</evidence>
<dbReference type="HOGENOM" id="CLU_025443_6_0_10"/>
<dbReference type="Gene3D" id="3.60.21.10">
    <property type="match status" value="1"/>
</dbReference>
<feature type="transmembrane region" description="Helical" evidence="3">
    <location>
        <begin position="83"/>
        <end position="106"/>
    </location>
</feature>
<dbReference type="PANTHER" id="PTHR31302:SF31">
    <property type="entry name" value="PHOSPHODIESTERASE YAEI"/>
    <property type="match status" value="1"/>
</dbReference>
<feature type="transmembrane region" description="Helical" evidence="3">
    <location>
        <begin position="21"/>
        <end position="41"/>
    </location>
</feature>
<dbReference type="GO" id="GO:0046872">
    <property type="term" value="F:metal ion binding"/>
    <property type="evidence" value="ECO:0007669"/>
    <property type="project" value="UniProtKB-KW"/>
</dbReference>
<keyword evidence="3" id="KW-1133">Transmembrane helix</keyword>
<keyword evidence="3" id="KW-0812">Transmembrane</keyword>
<dbReference type="PATRIC" id="fig|1228997.3.peg.2079"/>
<evidence type="ECO:0000313" key="5">
    <source>
        <dbReference type="EMBL" id="AFR36659.1"/>
    </source>
</evidence>
<keyword evidence="2" id="KW-0378">Hydrolase</keyword>
<dbReference type="KEGG" id="rag:B739_2077"/>
<keyword evidence="6" id="KW-1185">Reference proteome</keyword>
<name>J9R477_RIEAN</name>
<dbReference type="Pfam" id="PF00149">
    <property type="entry name" value="Metallophos"/>
    <property type="match status" value="1"/>
</dbReference>
<dbReference type="InterPro" id="IPR051158">
    <property type="entry name" value="Metallophosphoesterase_sf"/>
</dbReference>
<dbReference type="InterPro" id="IPR029052">
    <property type="entry name" value="Metallo-depent_PP-like"/>
</dbReference>
<dbReference type="GO" id="GO:0016020">
    <property type="term" value="C:membrane"/>
    <property type="evidence" value="ECO:0007669"/>
    <property type="project" value="GOC"/>
</dbReference>